<proteinExistence type="predicted"/>
<keyword evidence="1" id="KW-1133">Transmembrane helix</keyword>
<gene>
    <name evidence="2" type="ORF">SBA5_30145</name>
</gene>
<dbReference type="Proteomes" id="UP000239735">
    <property type="component" value="Unassembled WGS sequence"/>
</dbReference>
<keyword evidence="1" id="KW-0472">Membrane</keyword>
<evidence type="ECO:0000256" key="1">
    <source>
        <dbReference type="SAM" id="Phobius"/>
    </source>
</evidence>
<accession>A0A2N9LCD6</accession>
<sequence>MPYSMLYSKLRCPFCCGINTGLRHCAANIRRVEPHDARGMTQALLLNQGTMIAEKNRSKHGTVAHGRAVEANFMSYQSSVVQVLIHAASFAMLSLTAVMVLRCVLAI</sequence>
<protein>
    <submittedName>
        <fullName evidence="2">Uncharacterized protein</fullName>
    </submittedName>
</protein>
<evidence type="ECO:0000313" key="2">
    <source>
        <dbReference type="EMBL" id="SPE20940.1"/>
    </source>
</evidence>
<dbReference type="AlphaFoldDB" id="A0A2N9LCD6"/>
<evidence type="ECO:0000313" key="3">
    <source>
        <dbReference type="Proteomes" id="UP000239735"/>
    </source>
</evidence>
<organism evidence="2 3">
    <name type="scientific">Candidatus Sulfuritelmatomonas gaucii</name>
    <dbReference type="NCBI Taxonomy" id="2043161"/>
    <lineage>
        <taxon>Bacteria</taxon>
        <taxon>Pseudomonadati</taxon>
        <taxon>Acidobacteriota</taxon>
        <taxon>Terriglobia</taxon>
        <taxon>Terriglobales</taxon>
        <taxon>Acidobacteriaceae</taxon>
        <taxon>Candidatus Sulfuritelmatomonas</taxon>
    </lineage>
</organism>
<name>A0A2N9LCD6_9BACT</name>
<keyword evidence="1" id="KW-0812">Transmembrane</keyword>
<reference evidence="3" key="1">
    <citation type="submission" date="2018-02" db="EMBL/GenBank/DDBJ databases">
        <authorList>
            <person name="Hausmann B."/>
        </authorList>
    </citation>
    <scope>NUCLEOTIDE SEQUENCE [LARGE SCALE GENOMIC DNA]</scope>
    <source>
        <strain evidence="3">Peat soil MAG SbA5</strain>
    </source>
</reference>
<feature type="transmembrane region" description="Helical" evidence="1">
    <location>
        <begin position="83"/>
        <end position="105"/>
    </location>
</feature>
<dbReference type="EMBL" id="OKRB01000086">
    <property type="protein sequence ID" value="SPE20940.1"/>
    <property type="molecule type" value="Genomic_DNA"/>
</dbReference>